<keyword evidence="7" id="KW-1185">Reference proteome</keyword>
<name>A0A2N3YEW7_9MICO</name>
<comment type="similarity">
    <text evidence="1">Belongs to the SMC family. SbcC subfamily.</text>
</comment>
<reference evidence="6 7" key="1">
    <citation type="submission" date="2017-12" db="EMBL/GenBank/DDBJ databases">
        <title>Sequencing the genomes of 1000 Actinobacteria strains.</title>
        <authorList>
            <person name="Klenk H.-P."/>
        </authorList>
    </citation>
    <scope>NUCLEOTIDE SEQUENCE [LARGE SCALE GENOMIC DNA]</scope>
    <source>
        <strain evidence="6 7">DSM 12806</strain>
    </source>
</reference>
<dbReference type="Gene3D" id="3.40.50.300">
    <property type="entry name" value="P-loop containing nucleotide triphosphate hydrolases"/>
    <property type="match status" value="2"/>
</dbReference>
<evidence type="ECO:0000256" key="2">
    <source>
        <dbReference type="ARBA" id="ARBA00011322"/>
    </source>
</evidence>
<comment type="subunit">
    <text evidence="2">Heterodimer of SbcC and SbcD.</text>
</comment>
<evidence type="ECO:0000256" key="1">
    <source>
        <dbReference type="ARBA" id="ARBA00006930"/>
    </source>
</evidence>
<feature type="domain" description="Rad50/SbcC-type AAA" evidence="5">
    <location>
        <begin position="5"/>
        <end position="180"/>
    </location>
</feature>
<feature type="coiled-coil region" evidence="4">
    <location>
        <begin position="335"/>
        <end position="388"/>
    </location>
</feature>
<dbReference type="AlphaFoldDB" id="A0A2N3YEW7"/>
<evidence type="ECO:0000256" key="3">
    <source>
        <dbReference type="ARBA" id="ARBA00013368"/>
    </source>
</evidence>
<protein>
    <recommendedName>
        <fullName evidence="3">Nuclease SbcCD subunit C</fullName>
    </recommendedName>
</protein>
<sequence length="1007" mass="104939">MRIHRLEVQAFGPFAERVVVDVDEVSAGGLFLVHGPTGSGKTSLLDAVCFALYADVPGARRKQALRSDHAAPETVPQVVLEATVGGRRLRITRSPEWYRPKKRGGGTTRVQPSVVLEERGAAGWAAVSTRHDEVADVVLDVLGMGLRQFSSVVMLPQGDFAAFLRATPEDRREILERLFDIGVYSDVEQWLADARRDGAAALDGARLGLQGELARLDDVLGAVAPPSGGPALEPESTLAETPVERLPERLAEVAASLTERLTVSMTALDAAETAEAAAARTLAEARATADHRRRGEQARARLAELDRTGEQHRDRAAALAAADRAAGVRGHLAAAARARAELQAAAHEVGTLEQVVHALGADPGTAPVAELARQAQALDDVSAALQRDTVTARELRAGLERGEDHRAGLEARRVEADAALPAAREAVEVAATEVDRLSADGARAVDLAAAVREHERRLALCERVEADRARLAALEPRLLAARDDLSGRLAALIDLQQRRLDGMAAELAAALSDGDPCPVCGALEHPAAAVAADPVTTEHLAEAEQVVAAARSALSVVEVEVGELGAAVRTRESVLDGAGRDDVEAALVAARTAHTEAVAAGHALAAATTALQRRRTEAERLAGEYESLTGTLSALDERLVEVAAEVEATAARLSAGLGAHAGCPCGGGPDAQRHTRVRQALLDLAAAHDAADAAQSRLTATLDDLGSALAEAGFDTEAGAEAALLPVAEADRLRDAVLAHERDRTTASAALAEAEVTAALAAEPPAIGDLEAAVAVARRTVLAAGSEHDALRRAARTLERLRPVLEEACAAVGEQAGRQARIRELADTAGGIGPDNTLRMRLSSFVLAARLEKVAILANERLAVMGAGRYLLEHTDDRAARGARSGLGLRVLDQWTGRARDTASLSGGESFMASLALALGLADAVREEAGGLDLGTLFIDEGFGSLDDDSLEQVLTVLDGLREGGRAVGVVSHVADLRARIPHQVVVTKGPSGSGVSVRAGATAPAA</sequence>
<dbReference type="SUPFAM" id="SSF52540">
    <property type="entry name" value="P-loop containing nucleoside triphosphate hydrolases"/>
    <property type="match status" value="1"/>
</dbReference>
<dbReference type="RefSeq" id="WP_101394104.1">
    <property type="nucleotide sequence ID" value="NZ_PJNE01000001.1"/>
</dbReference>
<keyword evidence="6" id="KW-0378">Hydrolase</keyword>
<dbReference type="EMBL" id="PJNE01000001">
    <property type="protein sequence ID" value="PKW25381.1"/>
    <property type="molecule type" value="Genomic_DNA"/>
</dbReference>
<dbReference type="Pfam" id="PF13476">
    <property type="entry name" value="AAA_23"/>
    <property type="match status" value="1"/>
</dbReference>
<dbReference type="Pfam" id="PF13558">
    <property type="entry name" value="SbcC_Walker_B"/>
    <property type="match status" value="1"/>
</dbReference>
<accession>A0A2N3YEW7</accession>
<dbReference type="PANTHER" id="PTHR32114">
    <property type="entry name" value="ABC TRANSPORTER ABCH.3"/>
    <property type="match status" value="1"/>
</dbReference>
<dbReference type="GO" id="GO:0004527">
    <property type="term" value="F:exonuclease activity"/>
    <property type="evidence" value="ECO:0007669"/>
    <property type="project" value="UniProtKB-KW"/>
</dbReference>
<evidence type="ECO:0000256" key="4">
    <source>
        <dbReference type="SAM" id="Coils"/>
    </source>
</evidence>
<proteinExistence type="inferred from homology"/>
<evidence type="ECO:0000313" key="7">
    <source>
        <dbReference type="Proteomes" id="UP000233781"/>
    </source>
</evidence>
<keyword evidence="4" id="KW-0175">Coiled coil</keyword>
<dbReference type="OrthoDB" id="9795626at2"/>
<evidence type="ECO:0000313" key="6">
    <source>
        <dbReference type="EMBL" id="PKW25381.1"/>
    </source>
</evidence>
<evidence type="ECO:0000259" key="5">
    <source>
        <dbReference type="Pfam" id="PF13476"/>
    </source>
</evidence>
<keyword evidence="6" id="KW-0540">Nuclease</keyword>
<dbReference type="GO" id="GO:0006302">
    <property type="term" value="P:double-strand break repair"/>
    <property type="evidence" value="ECO:0007669"/>
    <property type="project" value="InterPro"/>
</dbReference>
<comment type="caution">
    <text evidence="6">The sequence shown here is derived from an EMBL/GenBank/DDBJ whole genome shotgun (WGS) entry which is preliminary data.</text>
</comment>
<dbReference type="GO" id="GO:0016887">
    <property type="term" value="F:ATP hydrolysis activity"/>
    <property type="evidence" value="ECO:0007669"/>
    <property type="project" value="InterPro"/>
</dbReference>
<keyword evidence="6" id="KW-0269">Exonuclease</keyword>
<organism evidence="6 7">
    <name type="scientific">Phycicoccus duodecadis</name>
    <dbReference type="NCBI Taxonomy" id="173053"/>
    <lineage>
        <taxon>Bacteria</taxon>
        <taxon>Bacillati</taxon>
        <taxon>Actinomycetota</taxon>
        <taxon>Actinomycetes</taxon>
        <taxon>Micrococcales</taxon>
        <taxon>Intrasporangiaceae</taxon>
        <taxon>Phycicoccus</taxon>
    </lineage>
</organism>
<dbReference type="InterPro" id="IPR027417">
    <property type="entry name" value="P-loop_NTPase"/>
</dbReference>
<dbReference type="Proteomes" id="UP000233781">
    <property type="component" value="Unassembled WGS sequence"/>
</dbReference>
<dbReference type="PANTHER" id="PTHR32114:SF2">
    <property type="entry name" value="ABC TRANSPORTER ABCH.3"/>
    <property type="match status" value="1"/>
</dbReference>
<dbReference type="InterPro" id="IPR038729">
    <property type="entry name" value="Rad50/SbcC_AAA"/>
</dbReference>
<gene>
    <name evidence="6" type="ORF">ATL31_0169</name>
</gene>